<dbReference type="FunFam" id="3.30.1060.10:FF:000001">
    <property type="entry name" value="Peptide methionine sulfoxide reductase MsrA"/>
    <property type="match status" value="1"/>
</dbReference>
<dbReference type="Proteomes" id="UP000187209">
    <property type="component" value="Unassembled WGS sequence"/>
</dbReference>
<organism evidence="11 12">
    <name type="scientific">Stentor coeruleus</name>
    <dbReference type="NCBI Taxonomy" id="5963"/>
    <lineage>
        <taxon>Eukaryota</taxon>
        <taxon>Sar</taxon>
        <taxon>Alveolata</taxon>
        <taxon>Ciliophora</taxon>
        <taxon>Postciliodesmatophora</taxon>
        <taxon>Heterotrichea</taxon>
        <taxon>Heterotrichida</taxon>
        <taxon>Stentoridae</taxon>
        <taxon>Stentor</taxon>
    </lineage>
</organism>
<reference evidence="11 12" key="1">
    <citation type="submission" date="2016-11" db="EMBL/GenBank/DDBJ databases">
        <title>The macronuclear genome of Stentor coeruleus: a giant cell with tiny introns.</title>
        <authorList>
            <person name="Slabodnick M."/>
            <person name="Ruby J.G."/>
            <person name="Reiff S.B."/>
            <person name="Swart E.C."/>
            <person name="Gosai S."/>
            <person name="Prabakaran S."/>
            <person name="Witkowska E."/>
            <person name="Larue G.E."/>
            <person name="Fisher S."/>
            <person name="Freeman R.M."/>
            <person name="Gunawardena J."/>
            <person name="Chu W."/>
            <person name="Stover N.A."/>
            <person name="Gregory B.D."/>
            <person name="Nowacki M."/>
            <person name="Derisi J."/>
            <person name="Roy S.W."/>
            <person name="Marshall W.F."/>
            <person name="Sood P."/>
        </authorList>
    </citation>
    <scope>NUCLEOTIDE SEQUENCE [LARGE SCALE GENOMIC DNA]</scope>
    <source>
        <strain evidence="11">WM001</strain>
    </source>
</reference>
<comment type="function">
    <text evidence="4">Has an important function as a repair enzyme for proteins that have been inactivated by oxidation. Catalyzes the reversible oxidation-reduction of methionine sulfoxide in proteins to methionine.</text>
</comment>
<evidence type="ECO:0000256" key="4">
    <source>
        <dbReference type="ARBA" id="ARBA00024679"/>
    </source>
</evidence>
<evidence type="ECO:0000256" key="8">
    <source>
        <dbReference type="ARBA" id="ARBA00048782"/>
    </source>
</evidence>
<keyword evidence="3" id="KW-0560">Oxidoreductase</keyword>
<dbReference type="GO" id="GO:0005737">
    <property type="term" value="C:cytoplasm"/>
    <property type="evidence" value="ECO:0007669"/>
    <property type="project" value="TreeGrafter"/>
</dbReference>
<dbReference type="InterPro" id="IPR002569">
    <property type="entry name" value="Met_Sox_Rdtase_MsrA_dom"/>
</dbReference>
<evidence type="ECO:0000259" key="10">
    <source>
        <dbReference type="Pfam" id="PF01625"/>
    </source>
</evidence>
<dbReference type="InterPro" id="IPR036509">
    <property type="entry name" value="Met_Sox_Rdtase_MsrA_sf"/>
</dbReference>
<comment type="caution">
    <text evidence="11">The sequence shown here is derived from an EMBL/GenBank/DDBJ whole genome shotgun (WGS) entry which is preliminary data.</text>
</comment>
<dbReference type="SUPFAM" id="SSF55068">
    <property type="entry name" value="Peptide methionine sulfoxide reductase"/>
    <property type="match status" value="1"/>
</dbReference>
<comment type="catalytic activity">
    <reaction evidence="7">
        <text>L-methionyl-[protein] + [thioredoxin]-disulfide + H2O = L-methionyl-(S)-S-oxide-[protein] + [thioredoxin]-dithiol</text>
        <dbReference type="Rhea" id="RHEA:14217"/>
        <dbReference type="Rhea" id="RHEA-COMP:10698"/>
        <dbReference type="Rhea" id="RHEA-COMP:10700"/>
        <dbReference type="Rhea" id="RHEA-COMP:12313"/>
        <dbReference type="Rhea" id="RHEA-COMP:12315"/>
        <dbReference type="ChEBI" id="CHEBI:15377"/>
        <dbReference type="ChEBI" id="CHEBI:16044"/>
        <dbReference type="ChEBI" id="CHEBI:29950"/>
        <dbReference type="ChEBI" id="CHEBI:44120"/>
        <dbReference type="ChEBI" id="CHEBI:50058"/>
        <dbReference type="EC" id="1.8.4.11"/>
    </reaction>
</comment>
<dbReference type="PANTHER" id="PTHR42799">
    <property type="entry name" value="MITOCHONDRIAL PEPTIDE METHIONINE SULFOXIDE REDUCTASE"/>
    <property type="match status" value="1"/>
</dbReference>
<keyword evidence="12" id="KW-1185">Reference proteome</keyword>
<dbReference type="OrthoDB" id="77405at2759"/>
<dbReference type="EC" id="1.8.4.11" evidence="2"/>
<name>A0A1R2CDI9_9CILI</name>
<comment type="catalytic activity">
    <reaction evidence="8">
        <text>[thioredoxin]-disulfide + L-methionine + H2O = L-methionine (S)-S-oxide + [thioredoxin]-dithiol</text>
        <dbReference type="Rhea" id="RHEA:19993"/>
        <dbReference type="Rhea" id="RHEA-COMP:10698"/>
        <dbReference type="Rhea" id="RHEA-COMP:10700"/>
        <dbReference type="ChEBI" id="CHEBI:15377"/>
        <dbReference type="ChEBI" id="CHEBI:29950"/>
        <dbReference type="ChEBI" id="CHEBI:50058"/>
        <dbReference type="ChEBI" id="CHEBI:57844"/>
        <dbReference type="ChEBI" id="CHEBI:58772"/>
        <dbReference type="EC" id="1.8.4.11"/>
    </reaction>
</comment>
<feature type="domain" description="Peptide methionine sulphoxide reductase MsrA" evidence="10">
    <location>
        <begin position="91"/>
        <end position="243"/>
    </location>
</feature>
<dbReference type="Gene3D" id="3.30.1060.10">
    <property type="entry name" value="Peptide methionine sulphoxide reductase MsrA"/>
    <property type="match status" value="1"/>
</dbReference>
<evidence type="ECO:0000313" key="12">
    <source>
        <dbReference type="Proteomes" id="UP000187209"/>
    </source>
</evidence>
<evidence type="ECO:0000256" key="6">
    <source>
        <dbReference type="ARBA" id="ARBA00030643"/>
    </source>
</evidence>
<evidence type="ECO:0000256" key="3">
    <source>
        <dbReference type="ARBA" id="ARBA00023002"/>
    </source>
</evidence>
<evidence type="ECO:0000256" key="2">
    <source>
        <dbReference type="ARBA" id="ARBA00012502"/>
    </source>
</evidence>
<dbReference type="Pfam" id="PF01625">
    <property type="entry name" value="PMSR"/>
    <property type="match status" value="1"/>
</dbReference>
<dbReference type="EMBL" id="MPUH01000186">
    <property type="protein sequence ID" value="OMJ87094.1"/>
    <property type="molecule type" value="Genomic_DNA"/>
</dbReference>
<dbReference type="GO" id="GO:0034599">
    <property type="term" value="P:cellular response to oxidative stress"/>
    <property type="evidence" value="ECO:0007669"/>
    <property type="project" value="TreeGrafter"/>
</dbReference>
<evidence type="ECO:0000313" key="11">
    <source>
        <dbReference type="EMBL" id="OMJ87094.1"/>
    </source>
</evidence>
<dbReference type="HAMAP" id="MF_01401">
    <property type="entry name" value="MsrA"/>
    <property type="match status" value="1"/>
</dbReference>
<accession>A0A1R2CDI9</accession>
<gene>
    <name evidence="11" type="ORF">SteCoe_11243</name>
</gene>
<sequence>MTLEGDQFCSYRPKAEIFDLHASDILELDKGYECEVCSSQQECKTIKEKPILIPSPEECLTGRQEALQVSDHHFVLGTKTKPPFPPGMEMAIFGIGCFWGPELLFWKEPGVYSTQVGYAGGYTPNPINDEVCSGFTGHAEVVRVVYNPEIVSYRKLLKRFWESHDPTQGMRQGVDEGTWYRSMIMVFTQEQRDIAIESRYLYQKLLFKAGLGSITTEIRPASEFYYAEEYNQQYMAKNPESLCELGGTGVELPDSFE</sequence>
<comment type="similarity">
    <text evidence="1">Belongs to the MsrA Met sulfoxide reductase family.</text>
</comment>
<dbReference type="GO" id="GO:0008113">
    <property type="term" value="F:peptide-methionine (S)-S-oxide reductase activity"/>
    <property type="evidence" value="ECO:0007669"/>
    <property type="project" value="UniProtKB-EC"/>
</dbReference>
<evidence type="ECO:0000256" key="7">
    <source>
        <dbReference type="ARBA" id="ARBA00047806"/>
    </source>
</evidence>
<evidence type="ECO:0000256" key="5">
    <source>
        <dbReference type="ARBA" id="ARBA00030273"/>
    </source>
</evidence>
<dbReference type="AlphaFoldDB" id="A0A1R2CDI9"/>
<evidence type="ECO:0000256" key="9">
    <source>
        <dbReference type="ARBA" id="ARBA00067384"/>
    </source>
</evidence>
<evidence type="ECO:0000256" key="1">
    <source>
        <dbReference type="ARBA" id="ARBA00005591"/>
    </source>
</evidence>
<dbReference type="InterPro" id="IPR050162">
    <property type="entry name" value="MsrA_MetSO_reductase"/>
</dbReference>
<protein>
    <recommendedName>
        <fullName evidence="9">Mitochondrial peptide methionine sulfoxide reductase</fullName>
        <ecNumber evidence="2">1.8.4.11</ecNumber>
    </recommendedName>
    <alternativeName>
        <fullName evidence="6">Peptide-methionine (S)-S-oxide reductase</fullName>
    </alternativeName>
    <alternativeName>
        <fullName evidence="5">Protein-methionine-S-oxide reductase</fullName>
    </alternativeName>
</protein>
<proteinExistence type="inferred from homology"/>
<dbReference type="PANTHER" id="PTHR42799:SF2">
    <property type="entry name" value="MITOCHONDRIAL PEPTIDE METHIONINE SULFOXIDE REDUCTASE"/>
    <property type="match status" value="1"/>
</dbReference>
<dbReference type="NCBIfam" id="TIGR00401">
    <property type="entry name" value="msrA"/>
    <property type="match status" value="1"/>
</dbReference>